<accession>X0TJ75</accession>
<evidence type="ECO:0000313" key="1">
    <source>
        <dbReference type="EMBL" id="GAF88212.1"/>
    </source>
</evidence>
<dbReference type="AlphaFoldDB" id="X0TJ75"/>
<proteinExistence type="predicted"/>
<sequence>MFTRIHIKEQAKKLRYIVFEKAHPTASKTNIHDASTEIIGSCRPKMTMKRCPRCNSRRIIVKITNRIQKTLHFRDHLWMCSFCGKKIKGQSLLLGKFED</sequence>
<dbReference type="EMBL" id="BARS01011279">
    <property type="protein sequence ID" value="GAF88212.1"/>
    <property type="molecule type" value="Genomic_DNA"/>
</dbReference>
<reference evidence="1" key="1">
    <citation type="journal article" date="2014" name="Front. Microbiol.">
        <title>High frequency of phylogenetically diverse reductive dehalogenase-homologous genes in deep subseafloor sedimentary metagenomes.</title>
        <authorList>
            <person name="Kawai M."/>
            <person name="Futagami T."/>
            <person name="Toyoda A."/>
            <person name="Takaki Y."/>
            <person name="Nishi S."/>
            <person name="Hori S."/>
            <person name="Arai W."/>
            <person name="Tsubouchi T."/>
            <person name="Morono Y."/>
            <person name="Uchiyama I."/>
            <person name="Ito T."/>
            <person name="Fujiyama A."/>
            <person name="Inagaki F."/>
            <person name="Takami H."/>
        </authorList>
    </citation>
    <scope>NUCLEOTIDE SEQUENCE</scope>
    <source>
        <strain evidence="1">Expedition CK06-06</strain>
    </source>
</reference>
<gene>
    <name evidence="1" type="ORF">S01H1_20575</name>
</gene>
<comment type="caution">
    <text evidence="1">The sequence shown here is derived from an EMBL/GenBank/DDBJ whole genome shotgun (WGS) entry which is preliminary data.</text>
</comment>
<name>X0TJ75_9ZZZZ</name>
<protein>
    <submittedName>
        <fullName evidence="1">Uncharacterized protein</fullName>
    </submittedName>
</protein>
<organism evidence="1">
    <name type="scientific">marine sediment metagenome</name>
    <dbReference type="NCBI Taxonomy" id="412755"/>
    <lineage>
        <taxon>unclassified sequences</taxon>
        <taxon>metagenomes</taxon>
        <taxon>ecological metagenomes</taxon>
    </lineage>
</organism>